<evidence type="ECO:0000313" key="1">
    <source>
        <dbReference type="EMBL" id="KAG5514051.1"/>
    </source>
</evidence>
<dbReference type="Proteomes" id="UP000823749">
    <property type="component" value="Chromosome 13"/>
</dbReference>
<accession>A0AAV6HN99</accession>
<reference evidence="1 2" key="1">
    <citation type="submission" date="2020-08" db="EMBL/GenBank/DDBJ databases">
        <title>Plant Genome Project.</title>
        <authorList>
            <person name="Zhang R.-G."/>
        </authorList>
    </citation>
    <scope>NUCLEOTIDE SEQUENCE [LARGE SCALE GENOMIC DNA]</scope>
    <source>
        <strain evidence="1">WSP0</strain>
        <tissue evidence="1">Leaf</tissue>
    </source>
</reference>
<gene>
    <name evidence="1" type="ORF">RHGRI_035458</name>
</gene>
<name>A0AAV6HN99_9ERIC</name>
<protein>
    <submittedName>
        <fullName evidence="1">Uncharacterized protein</fullName>
    </submittedName>
</protein>
<evidence type="ECO:0000313" key="2">
    <source>
        <dbReference type="Proteomes" id="UP000823749"/>
    </source>
</evidence>
<dbReference type="EMBL" id="JACTNZ010000013">
    <property type="protein sequence ID" value="KAG5514051.1"/>
    <property type="molecule type" value="Genomic_DNA"/>
</dbReference>
<keyword evidence="2" id="KW-1185">Reference proteome</keyword>
<sequence length="57" mass="6553">MLLIKCSPPVADALEPFRMTTALLFGAERCQLLNHKGLMSEKKHHYTPENHTYHFGK</sequence>
<comment type="caution">
    <text evidence="1">The sequence shown here is derived from an EMBL/GenBank/DDBJ whole genome shotgun (WGS) entry which is preliminary data.</text>
</comment>
<organism evidence="1 2">
    <name type="scientific">Rhododendron griersonianum</name>
    <dbReference type="NCBI Taxonomy" id="479676"/>
    <lineage>
        <taxon>Eukaryota</taxon>
        <taxon>Viridiplantae</taxon>
        <taxon>Streptophyta</taxon>
        <taxon>Embryophyta</taxon>
        <taxon>Tracheophyta</taxon>
        <taxon>Spermatophyta</taxon>
        <taxon>Magnoliopsida</taxon>
        <taxon>eudicotyledons</taxon>
        <taxon>Gunneridae</taxon>
        <taxon>Pentapetalae</taxon>
        <taxon>asterids</taxon>
        <taxon>Ericales</taxon>
        <taxon>Ericaceae</taxon>
        <taxon>Ericoideae</taxon>
        <taxon>Rhodoreae</taxon>
        <taxon>Rhododendron</taxon>
    </lineage>
</organism>
<dbReference type="AlphaFoldDB" id="A0AAV6HN99"/>
<proteinExistence type="predicted"/>